<dbReference type="Pfam" id="PF12802">
    <property type="entry name" value="MarR_2"/>
    <property type="match status" value="1"/>
</dbReference>
<evidence type="ECO:0000313" key="3">
    <source>
        <dbReference type="Proteomes" id="UP001057520"/>
    </source>
</evidence>
<dbReference type="EMBL" id="CP096040">
    <property type="protein sequence ID" value="USQ98068.1"/>
    <property type="molecule type" value="Genomic_DNA"/>
</dbReference>
<organism evidence="2 3">
    <name type="scientific">Caulobacter segnis</name>
    <dbReference type="NCBI Taxonomy" id="88688"/>
    <lineage>
        <taxon>Bacteria</taxon>
        <taxon>Pseudomonadati</taxon>
        <taxon>Pseudomonadota</taxon>
        <taxon>Alphaproteobacteria</taxon>
        <taxon>Caulobacterales</taxon>
        <taxon>Caulobacteraceae</taxon>
        <taxon>Caulobacter</taxon>
    </lineage>
</organism>
<keyword evidence="3" id="KW-1185">Reference proteome</keyword>
<protein>
    <submittedName>
        <fullName evidence="2">MarR family transcriptional regulator</fullName>
    </submittedName>
</protein>
<gene>
    <name evidence="2" type="ORF">MZV50_11225</name>
</gene>
<name>A0ABY4ZZV4_9CAUL</name>
<dbReference type="PROSITE" id="PS50995">
    <property type="entry name" value="HTH_MARR_2"/>
    <property type="match status" value="1"/>
</dbReference>
<dbReference type="PRINTS" id="PR00598">
    <property type="entry name" value="HTHMARR"/>
</dbReference>
<feature type="domain" description="HTH marR-type" evidence="1">
    <location>
        <begin position="21"/>
        <end position="153"/>
    </location>
</feature>
<dbReference type="Gene3D" id="1.10.10.10">
    <property type="entry name" value="Winged helix-like DNA-binding domain superfamily/Winged helix DNA-binding domain"/>
    <property type="match status" value="1"/>
</dbReference>
<dbReference type="InterPro" id="IPR036390">
    <property type="entry name" value="WH_DNA-bd_sf"/>
</dbReference>
<evidence type="ECO:0000259" key="1">
    <source>
        <dbReference type="PROSITE" id="PS50995"/>
    </source>
</evidence>
<dbReference type="Proteomes" id="UP001057520">
    <property type="component" value="Chromosome"/>
</dbReference>
<proteinExistence type="predicted"/>
<dbReference type="SUPFAM" id="SSF46785">
    <property type="entry name" value="Winged helix' DNA-binding domain"/>
    <property type="match status" value="1"/>
</dbReference>
<dbReference type="SMART" id="SM00347">
    <property type="entry name" value="HTH_MARR"/>
    <property type="match status" value="1"/>
</dbReference>
<dbReference type="InterPro" id="IPR000835">
    <property type="entry name" value="HTH_MarR-typ"/>
</dbReference>
<sequence>MIDAGERVAPTGEGVSLGGLETTVGFLLRLAQVAVFKDLLAALKPFDLRVTDLSVLLVIEATPGLHQRAIGDVLRIQRPNLVTIIDQLEARRLVRRGPVADDRRAYALRLTSEGEALLREAKVAHAEHGRKVLDALGDLEPERMLAALERIAAL</sequence>
<reference evidence="2 3" key="1">
    <citation type="submission" date="2022-04" db="EMBL/GenBank/DDBJ databases">
        <title>Genome sequence of soybean root-associated Caulobacter segnis RL271.</title>
        <authorList>
            <person name="Longley R."/>
            <person name="Bonito G."/>
            <person name="Trigodet F."/>
            <person name="Crosson S."/>
            <person name="Fiebig A."/>
        </authorList>
    </citation>
    <scope>NUCLEOTIDE SEQUENCE [LARGE SCALE GENOMIC DNA]</scope>
    <source>
        <strain evidence="2 3">RL271</strain>
    </source>
</reference>
<evidence type="ECO:0000313" key="2">
    <source>
        <dbReference type="EMBL" id="USQ98068.1"/>
    </source>
</evidence>
<dbReference type="PANTHER" id="PTHR33164:SF89">
    <property type="entry name" value="MARR FAMILY REGULATORY PROTEIN"/>
    <property type="match status" value="1"/>
</dbReference>
<dbReference type="InterPro" id="IPR039422">
    <property type="entry name" value="MarR/SlyA-like"/>
</dbReference>
<accession>A0ABY4ZZV4</accession>
<dbReference type="PANTHER" id="PTHR33164">
    <property type="entry name" value="TRANSCRIPTIONAL REGULATOR, MARR FAMILY"/>
    <property type="match status" value="1"/>
</dbReference>
<dbReference type="InterPro" id="IPR036388">
    <property type="entry name" value="WH-like_DNA-bd_sf"/>
</dbReference>